<dbReference type="PANTHER" id="PTHR34415:SF1">
    <property type="entry name" value="INTEGRASE CATALYTIC DOMAIN-CONTAINING PROTEIN"/>
    <property type="match status" value="1"/>
</dbReference>
<comment type="caution">
    <text evidence="3">The sequence shown here is derived from an EMBL/GenBank/DDBJ whole genome shotgun (WGS) entry which is preliminary data.</text>
</comment>
<evidence type="ECO:0000256" key="1">
    <source>
        <dbReference type="SAM" id="MobiDB-lite"/>
    </source>
</evidence>
<name>A0ABN8QWE4_9CNID</name>
<proteinExistence type="predicted"/>
<dbReference type="PANTHER" id="PTHR34415">
    <property type="entry name" value="INTEGRASE CATALYTIC DOMAIN-CONTAINING PROTEIN"/>
    <property type="match status" value="1"/>
</dbReference>
<dbReference type="EMBL" id="CALNXK010000163">
    <property type="protein sequence ID" value="CAH3171353.1"/>
    <property type="molecule type" value="Genomic_DNA"/>
</dbReference>
<evidence type="ECO:0000313" key="3">
    <source>
        <dbReference type="EMBL" id="CAH3171353.1"/>
    </source>
</evidence>
<accession>A0ABN8QWE4</accession>
<feature type="region of interest" description="Disordered" evidence="1">
    <location>
        <begin position="1"/>
        <end position="33"/>
    </location>
</feature>
<keyword evidence="4" id="KW-1185">Reference proteome</keyword>
<dbReference type="InterPro" id="IPR057191">
    <property type="entry name" value="DUF7869"/>
</dbReference>
<gene>
    <name evidence="3" type="ORF">PLOB_00011784</name>
</gene>
<organism evidence="3 4">
    <name type="scientific">Porites lobata</name>
    <dbReference type="NCBI Taxonomy" id="104759"/>
    <lineage>
        <taxon>Eukaryota</taxon>
        <taxon>Metazoa</taxon>
        <taxon>Cnidaria</taxon>
        <taxon>Anthozoa</taxon>
        <taxon>Hexacorallia</taxon>
        <taxon>Scleractinia</taxon>
        <taxon>Fungiina</taxon>
        <taxon>Poritidae</taxon>
        <taxon>Porites</taxon>
    </lineage>
</organism>
<feature type="compositionally biased region" description="Acidic residues" evidence="1">
    <location>
        <begin position="8"/>
        <end position="18"/>
    </location>
</feature>
<reference evidence="3 4" key="1">
    <citation type="submission" date="2022-05" db="EMBL/GenBank/DDBJ databases">
        <authorList>
            <consortium name="Genoscope - CEA"/>
            <person name="William W."/>
        </authorList>
    </citation>
    <scope>NUCLEOTIDE SEQUENCE [LARGE SCALE GENOMIC DNA]</scope>
</reference>
<dbReference type="Pfam" id="PF25273">
    <property type="entry name" value="DUF7869"/>
    <property type="match status" value="1"/>
</dbReference>
<feature type="domain" description="DUF7869" evidence="2">
    <location>
        <begin position="359"/>
        <end position="514"/>
    </location>
</feature>
<evidence type="ECO:0000259" key="2">
    <source>
        <dbReference type="Pfam" id="PF25273"/>
    </source>
</evidence>
<sequence length="551" mass="63058">MYFKTREIEEEDDEDDYSDSNSSSGDEGDDADQDEAVEIMEIYETERSKVQAFYSETCKCKMGVGEMACSATLSIDDITECRNNCSELSSAELDLVRLGIIHSSLNCSETSISGRVEKTRQSTRMSFSYHGKRICKKTFLFLHCLQYFRFHSLIKHYKKNGLTLQTHGNAKRLPSSASSIETVERVDKFIKNVAEEQALLLPGHVPGFKRIDVKLLPSNLTKHGLWKTYFDICTSTGQVSVGYSKFCDLWNQLCPFILIMRPATDLCWTCQKNNTQINKSANLPEAEKVDVVRKQEEHLRTVHYSYDYAQQLHYPANPNQPGPIYFKTPRKCGLFGVCCEAIPRQVNFLIDENVLTGKGANSTISYVHYFFEHHGLGETHAQVHADNCGAQNTNSAFLWYYLWRVNNGLHSSINYDFLLPGHTKFAPDWCFGLVKQKTRRTFISSLFDIARAVEESASVNVAEFLGLHNGTVCVPTFDWATYLGQFYRKLPNIKSYFHFRFDKQFPGTVFCKQYWFSEEKAINLLRNRNQLPQPGQLPDIINPRGISRESL</sequence>
<protein>
    <recommendedName>
        <fullName evidence="2">DUF7869 domain-containing protein</fullName>
    </recommendedName>
</protein>
<dbReference type="Proteomes" id="UP001159405">
    <property type="component" value="Unassembled WGS sequence"/>
</dbReference>
<evidence type="ECO:0000313" key="4">
    <source>
        <dbReference type="Proteomes" id="UP001159405"/>
    </source>
</evidence>